<keyword evidence="6 16" id="KW-0479">Metal-binding</keyword>
<keyword evidence="13" id="KW-0234">DNA repair</keyword>
<dbReference type="SUPFAM" id="SSF46689">
    <property type="entry name" value="Homeodomain-like"/>
    <property type="match status" value="1"/>
</dbReference>
<dbReference type="PROSITE" id="PS00041">
    <property type="entry name" value="HTH_ARAC_FAMILY_1"/>
    <property type="match status" value="1"/>
</dbReference>
<dbReference type="InterPro" id="IPR036388">
    <property type="entry name" value="WH-like_DNA-bd_sf"/>
</dbReference>
<gene>
    <name evidence="18" type="ORF">GCM10017655_49590</name>
</gene>
<feature type="active site" description="Nucleophile; methyl group acceptor from methylphosphotriester" evidence="15">
    <location>
        <position position="45"/>
    </location>
</feature>
<feature type="binding site" evidence="16">
    <location>
        <position position="49"/>
    </location>
    <ligand>
        <name>Zn(2+)</name>
        <dbReference type="ChEBI" id="CHEBI:29105"/>
    </ligand>
</feature>
<evidence type="ECO:0000313" key="18">
    <source>
        <dbReference type="EMBL" id="GLK91895.1"/>
    </source>
</evidence>
<dbReference type="GO" id="GO:0008270">
    <property type="term" value="F:zinc ion binding"/>
    <property type="evidence" value="ECO:0007669"/>
    <property type="project" value="InterPro"/>
</dbReference>
<dbReference type="Gene3D" id="1.10.10.60">
    <property type="entry name" value="Homeodomain-like"/>
    <property type="match status" value="1"/>
</dbReference>
<comment type="caution">
    <text evidence="18">The sequence shown here is derived from an EMBL/GenBank/DDBJ whole genome shotgun (WGS) entry which is preliminary data.</text>
</comment>
<dbReference type="InterPro" id="IPR035451">
    <property type="entry name" value="Ada-like_dom_sf"/>
</dbReference>
<comment type="similarity">
    <text evidence="2">Belongs to the MGMT family.</text>
</comment>
<keyword evidence="11" id="KW-0010">Activator</keyword>
<dbReference type="InterPro" id="IPR001497">
    <property type="entry name" value="MethylDNA_cys_MeTrfase_AS"/>
</dbReference>
<keyword evidence="7" id="KW-0227">DNA damage</keyword>
<dbReference type="RefSeq" id="WP_271198166.1">
    <property type="nucleotide sequence ID" value="NZ_BSFN01000029.1"/>
</dbReference>
<dbReference type="NCBIfam" id="NF011964">
    <property type="entry name" value="PRK15435.1"/>
    <property type="match status" value="1"/>
</dbReference>
<dbReference type="InterPro" id="IPR018062">
    <property type="entry name" value="HTH_AraC-typ_CS"/>
</dbReference>
<keyword evidence="5" id="KW-0808">Transferase</keyword>
<evidence type="ECO:0000256" key="10">
    <source>
        <dbReference type="ARBA" id="ARBA00023125"/>
    </source>
</evidence>
<dbReference type="GO" id="GO:0032259">
    <property type="term" value="P:methylation"/>
    <property type="evidence" value="ECO:0007669"/>
    <property type="project" value="UniProtKB-KW"/>
</dbReference>
<dbReference type="InterPro" id="IPR018060">
    <property type="entry name" value="HTH_AraC"/>
</dbReference>
<dbReference type="SMART" id="SM00342">
    <property type="entry name" value="HTH_ARAC"/>
    <property type="match status" value="1"/>
</dbReference>
<evidence type="ECO:0000256" key="9">
    <source>
        <dbReference type="ARBA" id="ARBA00023015"/>
    </source>
</evidence>
<evidence type="ECO:0000256" key="11">
    <source>
        <dbReference type="ARBA" id="ARBA00023159"/>
    </source>
</evidence>
<dbReference type="PANTHER" id="PTHR10815:SF14">
    <property type="entry name" value="BIFUNCTIONAL TRANSCRIPTIONAL ACTIVATOR_DNA REPAIR ENZYME ADA"/>
    <property type="match status" value="1"/>
</dbReference>
<proteinExistence type="inferred from homology"/>
<dbReference type="EC" id="2.1.1.63" evidence="3"/>
<dbReference type="EMBL" id="BSFN01000029">
    <property type="protein sequence ID" value="GLK91895.1"/>
    <property type="molecule type" value="Genomic_DNA"/>
</dbReference>
<evidence type="ECO:0000256" key="2">
    <source>
        <dbReference type="ARBA" id="ARBA00008711"/>
    </source>
</evidence>
<dbReference type="InterPro" id="IPR036217">
    <property type="entry name" value="MethylDNA_cys_MeTrfase_DNAb"/>
</dbReference>
<comment type="cofactor">
    <cofactor evidence="16">
        <name>Zn(2+)</name>
        <dbReference type="ChEBI" id="CHEBI:29105"/>
    </cofactor>
    <text evidence="16">Binds 1 zinc ion per subunit.</text>
</comment>
<evidence type="ECO:0000256" key="6">
    <source>
        <dbReference type="ARBA" id="ARBA00022723"/>
    </source>
</evidence>
<dbReference type="GO" id="GO:0003700">
    <property type="term" value="F:DNA-binding transcription factor activity"/>
    <property type="evidence" value="ECO:0007669"/>
    <property type="project" value="InterPro"/>
</dbReference>
<dbReference type="SUPFAM" id="SSF46767">
    <property type="entry name" value="Methylated DNA-protein cysteine methyltransferase, C-terminal domain"/>
    <property type="match status" value="1"/>
</dbReference>
<dbReference type="SUPFAM" id="SSF53155">
    <property type="entry name" value="Methylated DNA-protein cysteine methyltransferase domain"/>
    <property type="match status" value="1"/>
</dbReference>
<evidence type="ECO:0000259" key="17">
    <source>
        <dbReference type="PROSITE" id="PS01124"/>
    </source>
</evidence>
<dbReference type="Pfam" id="PF02870">
    <property type="entry name" value="Methyltransf_1N"/>
    <property type="match status" value="1"/>
</dbReference>
<evidence type="ECO:0000256" key="12">
    <source>
        <dbReference type="ARBA" id="ARBA00023163"/>
    </source>
</evidence>
<dbReference type="PROSITE" id="PS00374">
    <property type="entry name" value="MGMT"/>
    <property type="match status" value="1"/>
</dbReference>
<feature type="binding site" evidence="16">
    <location>
        <position position="45"/>
    </location>
    <ligand>
        <name>Zn(2+)</name>
        <dbReference type="ChEBI" id="CHEBI:29105"/>
    </ligand>
</feature>
<evidence type="ECO:0000256" key="14">
    <source>
        <dbReference type="ARBA" id="ARBA00049348"/>
    </source>
</evidence>
<dbReference type="Pfam" id="PF02805">
    <property type="entry name" value="Ada_Zn_binding"/>
    <property type="match status" value="1"/>
</dbReference>
<accession>A0A9W6KCU9</accession>
<dbReference type="Pfam" id="PF12833">
    <property type="entry name" value="HTH_18"/>
    <property type="match status" value="1"/>
</dbReference>
<dbReference type="CDD" id="cd06445">
    <property type="entry name" value="ATase"/>
    <property type="match status" value="1"/>
</dbReference>
<protein>
    <recommendedName>
        <fullName evidence="3">methylated-DNA--[protein]-cysteine S-methyltransferase</fullName>
        <ecNumber evidence="3">2.1.1.63</ecNumber>
    </recommendedName>
</protein>
<keyword evidence="12" id="KW-0804">Transcription</keyword>
<evidence type="ECO:0000256" key="16">
    <source>
        <dbReference type="PIRSR" id="PIRSR000409-3"/>
    </source>
</evidence>
<dbReference type="PANTHER" id="PTHR10815">
    <property type="entry name" value="METHYLATED-DNA--PROTEIN-CYSTEINE METHYLTRANSFERASE"/>
    <property type="match status" value="1"/>
</dbReference>
<comment type="catalytic activity">
    <reaction evidence="1">
        <text>a 4-O-methyl-thymidine in DNA + L-cysteinyl-[protein] = a thymidine in DNA + S-methyl-L-cysteinyl-[protein]</text>
        <dbReference type="Rhea" id="RHEA:53428"/>
        <dbReference type="Rhea" id="RHEA-COMP:10131"/>
        <dbReference type="Rhea" id="RHEA-COMP:10132"/>
        <dbReference type="Rhea" id="RHEA-COMP:13555"/>
        <dbReference type="Rhea" id="RHEA-COMP:13556"/>
        <dbReference type="ChEBI" id="CHEBI:29950"/>
        <dbReference type="ChEBI" id="CHEBI:82612"/>
        <dbReference type="ChEBI" id="CHEBI:137386"/>
        <dbReference type="ChEBI" id="CHEBI:137387"/>
        <dbReference type="EC" id="2.1.1.63"/>
    </reaction>
</comment>
<dbReference type="Gene3D" id="1.10.10.10">
    <property type="entry name" value="Winged helix-like DNA-binding domain superfamily/Winged helix DNA-binding domain"/>
    <property type="match status" value="1"/>
</dbReference>
<dbReference type="NCBIfam" id="TIGR00589">
    <property type="entry name" value="ogt"/>
    <property type="match status" value="1"/>
</dbReference>
<dbReference type="AlphaFoldDB" id="A0A9W6KCU9"/>
<keyword evidence="19" id="KW-1185">Reference proteome</keyword>
<dbReference type="PROSITE" id="PS01124">
    <property type="entry name" value="HTH_ARAC_FAMILY_2"/>
    <property type="match status" value="1"/>
</dbReference>
<dbReference type="FunFam" id="1.10.10.10:FF:000214">
    <property type="entry name" value="Methylated-DNA--protein-cysteine methyltransferase"/>
    <property type="match status" value="1"/>
</dbReference>
<dbReference type="Gene3D" id="3.40.10.10">
    <property type="entry name" value="DNA Methylphosphotriester Repair Domain"/>
    <property type="match status" value="1"/>
</dbReference>
<keyword evidence="10" id="KW-0238">DNA-binding</keyword>
<feature type="binding site" evidence="16">
    <location>
        <position position="76"/>
    </location>
    <ligand>
        <name>Zn(2+)</name>
        <dbReference type="ChEBI" id="CHEBI:29105"/>
    </ligand>
</feature>
<evidence type="ECO:0000256" key="5">
    <source>
        <dbReference type="ARBA" id="ARBA00022679"/>
    </source>
</evidence>
<dbReference type="InterPro" id="IPR004026">
    <property type="entry name" value="Ada_DNA_repair_Zn-bd"/>
</dbReference>
<dbReference type="GO" id="GO:0009893">
    <property type="term" value="P:positive regulation of metabolic process"/>
    <property type="evidence" value="ECO:0007669"/>
    <property type="project" value="UniProtKB-ARBA"/>
</dbReference>
<keyword evidence="8 16" id="KW-0862">Zinc</keyword>
<dbReference type="InterPro" id="IPR009057">
    <property type="entry name" value="Homeodomain-like_sf"/>
</dbReference>
<reference evidence="18" key="2">
    <citation type="submission" date="2023-01" db="EMBL/GenBank/DDBJ databases">
        <authorList>
            <person name="Sun Q."/>
            <person name="Evtushenko L."/>
        </authorList>
    </citation>
    <scope>NUCLEOTIDE SEQUENCE</scope>
    <source>
        <strain evidence="18">VKM B-2935</strain>
    </source>
</reference>
<dbReference type="PIRSF" id="PIRSF000409">
    <property type="entry name" value="Ada"/>
    <property type="match status" value="1"/>
</dbReference>
<keyword evidence="4" id="KW-0489">Methyltransferase</keyword>
<evidence type="ECO:0000313" key="19">
    <source>
        <dbReference type="Proteomes" id="UP001143328"/>
    </source>
</evidence>
<dbReference type="GO" id="GO:0006281">
    <property type="term" value="P:DNA repair"/>
    <property type="evidence" value="ECO:0007669"/>
    <property type="project" value="UniProtKB-KW"/>
</dbReference>
<reference evidence="18" key="1">
    <citation type="journal article" date="2014" name="Int. J. Syst. Evol. Microbiol.">
        <title>Complete genome sequence of Corynebacterium casei LMG S-19264T (=DSM 44701T), isolated from a smear-ripened cheese.</title>
        <authorList>
            <consortium name="US DOE Joint Genome Institute (JGI-PGF)"/>
            <person name="Walter F."/>
            <person name="Albersmeier A."/>
            <person name="Kalinowski J."/>
            <person name="Ruckert C."/>
        </authorList>
    </citation>
    <scope>NUCLEOTIDE SEQUENCE</scope>
    <source>
        <strain evidence="18">VKM B-2935</strain>
    </source>
</reference>
<name>A0A9W6KCU9_9PSED</name>
<sequence>MISLPGKQARAAQTLNDPRWPLVQARDKTADGQFVYSVKTTGVYCRPSCSARQALPENVQFHSTCQAAEQAGFRPCLRCKPDQQSLAQQQRVLVEQACRLIAAAQTPPSLDELAAQIGLSPYHFHRLFKSITGVTPKGYANAQRAARVRNHLQQGETVTDALYDAGFNSSGRFYTVADTLLGMTPKTYKDGGTNVQIRYAIGRCSLGDLLVAQSDRGICAILFGESVEALNDDLQRRFPRATLVPGDAAFTQTLDEVIAFVEAPAKGLDLPLDIRGTVFQQRVWQALQAITPGKTASYREVAERIGMPSAVRAVAGACAANALAVAVPCHRVVRSDGALSGYRWGVERKRVLLEKEAE</sequence>
<feature type="binding site" evidence="16">
    <location>
        <position position="79"/>
    </location>
    <ligand>
        <name>Zn(2+)</name>
        <dbReference type="ChEBI" id="CHEBI:29105"/>
    </ligand>
</feature>
<feature type="active site" description="Nucleophile; methyl group acceptor from either O6-methylguanine or O4-methylthymine" evidence="15">
    <location>
        <position position="329"/>
    </location>
</feature>
<dbReference type="GO" id="GO:0003908">
    <property type="term" value="F:methylated-DNA-[protein]-cysteine S-methyltransferase activity"/>
    <property type="evidence" value="ECO:0007669"/>
    <property type="project" value="UniProtKB-EC"/>
</dbReference>
<dbReference type="InterPro" id="IPR036631">
    <property type="entry name" value="MGMT_N_sf"/>
</dbReference>
<comment type="catalytic activity">
    <reaction evidence="14">
        <text>a 6-O-methyl-2'-deoxyguanosine in DNA + L-cysteinyl-[protein] = S-methyl-L-cysteinyl-[protein] + a 2'-deoxyguanosine in DNA</text>
        <dbReference type="Rhea" id="RHEA:24000"/>
        <dbReference type="Rhea" id="RHEA-COMP:10131"/>
        <dbReference type="Rhea" id="RHEA-COMP:10132"/>
        <dbReference type="Rhea" id="RHEA-COMP:11367"/>
        <dbReference type="Rhea" id="RHEA-COMP:11368"/>
        <dbReference type="ChEBI" id="CHEBI:29950"/>
        <dbReference type="ChEBI" id="CHEBI:82612"/>
        <dbReference type="ChEBI" id="CHEBI:85445"/>
        <dbReference type="ChEBI" id="CHEBI:85448"/>
        <dbReference type="EC" id="2.1.1.63"/>
    </reaction>
</comment>
<dbReference type="Pfam" id="PF01035">
    <property type="entry name" value="DNA_binding_1"/>
    <property type="match status" value="1"/>
</dbReference>
<dbReference type="SUPFAM" id="SSF57884">
    <property type="entry name" value="Ada DNA repair protein, N-terminal domain (N-Ada 10)"/>
    <property type="match status" value="1"/>
</dbReference>
<feature type="domain" description="HTH araC/xylS-type" evidence="17">
    <location>
        <begin position="109"/>
        <end position="191"/>
    </location>
</feature>
<dbReference type="GO" id="GO:0043565">
    <property type="term" value="F:sequence-specific DNA binding"/>
    <property type="evidence" value="ECO:0007669"/>
    <property type="project" value="InterPro"/>
</dbReference>
<dbReference type="InterPro" id="IPR014048">
    <property type="entry name" value="MethylDNA_cys_MeTrfase_DNA-bd"/>
</dbReference>
<keyword evidence="9" id="KW-0805">Transcription regulation</keyword>
<evidence type="ECO:0000256" key="3">
    <source>
        <dbReference type="ARBA" id="ARBA00011918"/>
    </source>
</evidence>
<evidence type="ECO:0000256" key="15">
    <source>
        <dbReference type="PIRSR" id="PIRSR000409-1"/>
    </source>
</evidence>
<dbReference type="Proteomes" id="UP001143328">
    <property type="component" value="Unassembled WGS sequence"/>
</dbReference>
<evidence type="ECO:0000256" key="8">
    <source>
        <dbReference type="ARBA" id="ARBA00022833"/>
    </source>
</evidence>
<dbReference type="InterPro" id="IPR008332">
    <property type="entry name" value="MethylG_MeTrfase_N"/>
</dbReference>
<dbReference type="InterPro" id="IPR016221">
    <property type="entry name" value="Bifunct_regulatory_prot_Ada"/>
</dbReference>
<evidence type="ECO:0000256" key="7">
    <source>
        <dbReference type="ARBA" id="ARBA00022763"/>
    </source>
</evidence>
<evidence type="ECO:0000256" key="13">
    <source>
        <dbReference type="ARBA" id="ARBA00023204"/>
    </source>
</evidence>
<organism evidence="18 19">
    <name type="scientific">Pseudomonas turukhanskensis</name>
    <dbReference type="NCBI Taxonomy" id="1806536"/>
    <lineage>
        <taxon>Bacteria</taxon>
        <taxon>Pseudomonadati</taxon>
        <taxon>Pseudomonadota</taxon>
        <taxon>Gammaproteobacteria</taxon>
        <taxon>Pseudomonadales</taxon>
        <taxon>Pseudomonadaceae</taxon>
        <taxon>Pseudomonas</taxon>
    </lineage>
</organism>
<dbReference type="Gene3D" id="3.30.160.70">
    <property type="entry name" value="Methylated DNA-protein cysteine methyltransferase domain"/>
    <property type="match status" value="1"/>
</dbReference>
<evidence type="ECO:0000256" key="1">
    <source>
        <dbReference type="ARBA" id="ARBA00001286"/>
    </source>
</evidence>
<evidence type="ECO:0000256" key="4">
    <source>
        <dbReference type="ARBA" id="ARBA00022603"/>
    </source>
</evidence>